<dbReference type="Gene3D" id="1.10.238.10">
    <property type="entry name" value="EF-hand"/>
    <property type="match status" value="2"/>
</dbReference>
<protein>
    <recommendedName>
        <fullName evidence="3">EF-hand domain-containing protein</fullName>
    </recommendedName>
</protein>
<dbReference type="PANTHER" id="PTHR23048:SF0">
    <property type="entry name" value="CALMODULIN LIKE 3"/>
    <property type="match status" value="1"/>
</dbReference>
<dbReference type="GeneID" id="20245358"/>
<dbReference type="PANTHER" id="PTHR23048">
    <property type="entry name" value="MYOSIN LIGHT CHAIN 1, 3"/>
    <property type="match status" value="1"/>
</dbReference>
<dbReference type="Proteomes" id="UP000030746">
    <property type="component" value="Unassembled WGS sequence"/>
</dbReference>
<keyword evidence="5" id="KW-1185">Reference proteome</keyword>
<evidence type="ECO:0000313" key="4">
    <source>
        <dbReference type="EMBL" id="ESP02593.1"/>
    </source>
</evidence>
<dbReference type="OrthoDB" id="435273at2759"/>
<feature type="domain" description="EF-hand" evidence="3">
    <location>
        <begin position="79"/>
        <end position="114"/>
    </location>
</feature>
<dbReference type="InterPro" id="IPR011992">
    <property type="entry name" value="EF-hand-dom_pair"/>
</dbReference>
<dbReference type="STRING" id="225164.V4AYC9"/>
<dbReference type="InterPro" id="IPR002048">
    <property type="entry name" value="EF_hand_dom"/>
</dbReference>
<dbReference type="PROSITE" id="PS50222">
    <property type="entry name" value="EF_HAND_2"/>
    <property type="match status" value="1"/>
</dbReference>
<dbReference type="HOGENOM" id="CLU_061288_2_3_1"/>
<proteinExistence type="predicted"/>
<reference evidence="4 5" key="1">
    <citation type="journal article" date="2013" name="Nature">
        <title>Insights into bilaterian evolution from three spiralian genomes.</title>
        <authorList>
            <person name="Simakov O."/>
            <person name="Marletaz F."/>
            <person name="Cho S.J."/>
            <person name="Edsinger-Gonzales E."/>
            <person name="Havlak P."/>
            <person name="Hellsten U."/>
            <person name="Kuo D.H."/>
            <person name="Larsson T."/>
            <person name="Lv J."/>
            <person name="Arendt D."/>
            <person name="Savage R."/>
            <person name="Osoegawa K."/>
            <person name="de Jong P."/>
            <person name="Grimwood J."/>
            <person name="Chapman J.A."/>
            <person name="Shapiro H."/>
            <person name="Aerts A."/>
            <person name="Otillar R.P."/>
            <person name="Terry A.Y."/>
            <person name="Boore J.L."/>
            <person name="Grigoriev I.V."/>
            <person name="Lindberg D.R."/>
            <person name="Seaver E.C."/>
            <person name="Weisblat D.A."/>
            <person name="Putnam N.H."/>
            <person name="Rokhsar D.S."/>
        </authorList>
    </citation>
    <scope>NUCLEOTIDE SEQUENCE [LARGE SCALE GENOMIC DNA]</scope>
</reference>
<dbReference type="CTD" id="20245358"/>
<dbReference type="InterPro" id="IPR050230">
    <property type="entry name" value="CALM/Myosin/TropC-like"/>
</dbReference>
<accession>V4AYC9</accession>
<gene>
    <name evidence="4" type="ORF">LOTGIDRAFT_199614</name>
</gene>
<dbReference type="EMBL" id="KB200170">
    <property type="protein sequence ID" value="ESP02593.1"/>
    <property type="molecule type" value="Genomic_DNA"/>
</dbReference>
<keyword evidence="1" id="KW-0677">Repeat</keyword>
<organism evidence="4 5">
    <name type="scientific">Lottia gigantea</name>
    <name type="common">Giant owl limpet</name>
    <dbReference type="NCBI Taxonomy" id="225164"/>
    <lineage>
        <taxon>Eukaryota</taxon>
        <taxon>Metazoa</taxon>
        <taxon>Spiralia</taxon>
        <taxon>Lophotrochozoa</taxon>
        <taxon>Mollusca</taxon>
        <taxon>Gastropoda</taxon>
        <taxon>Patellogastropoda</taxon>
        <taxon>Lottioidea</taxon>
        <taxon>Lottiidae</taxon>
        <taxon>Lottia</taxon>
    </lineage>
</organism>
<dbReference type="AlphaFoldDB" id="V4AYC9"/>
<evidence type="ECO:0000313" key="5">
    <source>
        <dbReference type="Proteomes" id="UP000030746"/>
    </source>
</evidence>
<dbReference type="FunFam" id="1.10.238.10:FF:000001">
    <property type="entry name" value="Calmodulin 1"/>
    <property type="match status" value="1"/>
</dbReference>
<evidence type="ECO:0000256" key="2">
    <source>
        <dbReference type="ARBA" id="ARBA00023179"/>
    </source>
</evidence>
<dbReference type="GO" id="GO:0005509">
    <property type="term" value="F:calcium ion binding"/>
    <property type="evidence" value="ECO:0007669"/>
    <property type="project" value="InterPro"/>
</dbReference>
<dbReference type="SUPFAM" id="SSF47473">
    <property type="entry name" value="EF-hand"/>
    <property type="match status" value="1"/>
</dbReference>
<dbReference type="GO" id="GO:0016460">
    <property type="term" value="C:myosin II complex"/>
    <property type="evidence" value="ECO:0007669"/>
    <property type="project" value="TreeGrafter"/>
</dbReference>
<dbReference type="OMA" id="NYEAFTQ"/>
<dbReference type="KEGG" id="lgi:LOTGIDRAFT_199614"/>
<keyword evidence="2" id="KW-0514">Muscle protein</keyword>
<dbReference type="RefSeq" id="XP_009046733.1">
    <property type="nucleotide sequence ID" value="XM_009048485.1"/>
</dbReference>
<sequence>MTRYFNQKEIDEFKECFNFHARKGFINNEKDLSVIMRSLAYSPTKVELVKYFQKHVAADGRIEFSSFLDILHEHSKIENCEKELLAGFKAQDSQKQGSISTAEVKNILMNSGEKLSRNEVDALFRETRVNGGQVNYKQFLDALLTPSPDY</sequence>
<evidence type="ECO:0000259" key="3">
    <source>
        <dbReference type="PROSITE" id="PS50222"/>
    </source>
</evidence>
<name>V4AYC9_LOTGI</name>
<evidence type="ECO:0000256" key="1">
    <source>
        <dbReference type="ARBA" id="ARBA00022737"/>
    </source>
</evidence>